<evidence type="ECO:0000256" key="6">
    <source>
        <dbReference type="SAM" id="Coils"/>
    </source>
</evidence>
<dbReference type="Pfam" id="PF00924">
    <property type="entry name" value="MS_channel_2nd"/>
    <property type="match status" value="1"/>
</dbReference>
<evidence type="ECO:0000256" key="4">
    <source>
        <dbReference type="ARBA" id="ARBA00022989"/>
    </source>
</evidence>
<feature type="coiled-coil region" evidence="6">
    <location>
        <begin position="291"/>
        <end position="352"/>
    </location>
</feature>
<dbReference type="PANTHER" id="PTHR30221">
    <property type="entry name" value="SMALL-CONDUCTANCE MECHANOSENSITIVE CHANNEL"/>
    <property type="match status" value="1"/>
</dbReference>
<evidence type="ECO:0000256" key="3">
    <source>
        <dbReference type="ARBA" id="ARBA00022692"/>
    </source>
</evidence>
<dbReference type="InterPro" id="IPR010920">
    <property type="entry name" value="LSM_dom_sf"/>
</dbReference>
<feature type="transmembrane region" description="Helical" evidence="7">
    <location>
        <begin position="77"/>
        <end position="102"/>
    </location>
</feature>
<reference evidence="9 10" key="1">
    <citation type="submission" date="2018-08" db="EMBL/GenBank/DDBJ databases">
        <title>Draft genome sequence of Psychrilyobacter sp. strain SD5 isolated from Black Sea water.</title>
        <authorList>
            <person name="Yadav S."/>
            <person name="Villanueva L."/>
            <person name="Damste J.S.S."/>
        </authorList>
    </citation>
    <scope>NUCLEOTIDE SEQUENCE [LARGE SCALE GENOMIC DNA]</scope>
    <source>
        <strain evidence="9 10">SD5</strain>
    </source>
</reference>
<organism evidence="9 10">
    <name type="scientific">Psychrilyobacter piezotolerans</name>
    <dbReference type="NCBI Taxonomy" id="2293438"/>
    <lineage>
        <taxon>Bacteria</taxon>
        <taxon>Fusobacteriati</taxon>
        <taxon>Fusobacteriota</taxon>
        <taxon>Fusobacteriia</taxon>
        <taxon>Fusobacteriales</taxon>
        <taxon>Fusobacteriaceae</taxon>
        <taxon>Psychrilyobacter</taxon>
    </lineage>
</organism>
<evidence type="ECO:0000313" key="10">
    <source>
        <dbReference type="Proteomes" id="UP000263486"/>
    </source>
</evidence>
<dbReference type="EMBL" id="QUAJ01000015">
    <property type="protein sequence ID" value="REI40877.1"/>
    <property type="molecule type" value="Genomic_DNA"/>
</dbReference>
<evidence type="ECO:0000256" key="1">
    <source>
        <dbReference type="ARBA" id="ARBA00004651"/>
    </source>
</evidence>
<feature type="transmembrane region" description="Helical" evidence="7">
    <location>
        <begin position="12"/>
        <end position="32"/>
    </location>
</feature>
<protein>
    <submittedName>
        <fullName evidence="9">Mechanosensitive ion channel family protein</fullName>
    </submittedName>
</protein>
<feature type="transmembrane region" description="Helical" evidence="7">
    <location>
        <begin position="44"/>
        <end position="65"/>
    </location>
</feature>
<evidence type="ECO:0000259" key="8">
    <source>
        <dbReference type="Pfam" id="PF00924"/>
    </source>
</evidence>
<keyword evidence="4 7" id="KW-1133">Transmembrane helix</keyword>
<evidence type="ECO:0000313" key="9">
    <source>
        <dbReference type="EMBL" id="REI40877.1"/>
    </source>
</evidence>
<dbReference type="Gene3D" id="2.30.30.60">
    <property type="match status" value="1"/>
</dbReference>
<comment type="subcellular location">
    <subcellularLocation>
        <location evidence="1">Cell membrane</location>
        <topology evidence="1">Multi-pass membrane protein</topology>
    </subcellularLocation>
</comment>
<dbReference type="SUPFAM" id="SSF50182">
    <property type="entry name" value="Sm-like ribonucleoproteins"/>
    <property type="match status" value="1"/>
</dbReference>
<dbReference type="PANTHER" id="PTHR30221:SF18">
    <property type="entry name" value="SLL0590 PROTEIN"/>
    <property type="match status" value="1"/>
</dbReference>
<keyword evidence="6" id="KW-0175">Coiled coil</keyword>
<dbReference type="SUPFAM" id="SSF82689">
    <property type="entry name" value="Mechanosensitive channel protein MscS (YggB), C-terminal domain"/>
    <property type="match status" value="1"/>
</dbReference>
<accession>A0ABX9KGI6</accession>
<keyword evidence="2" id="KW-1003">Cell membrane</keyword>
<evidence type="ECO:0000256" key="5">
    <source>
        <dbReference type="ARBA" id="ARBA00023136"/>
    </source>
</evidence>
<evidence type="ECO:0000256" key="7">
    <source>
        <dbReference type="SAM" id="Phobius"/>
    </source>
</evidence>
<feature type="domain" description="Mechanosensitive ion channel MscS" evidence="8">
    <location>
        <begin position="94"/>
        <end position="153"/>
    </location>
</feature>
<keyword evidence="5 7" id="KW-0472">Membrane</keyword>
<dbReference type="InterPro" id="IPR011066">
    <property type="entry name" value="MscS_channel_C_sf"/>
</dbReference>
<dbReference type="InterPro" id="IPR006685">
    <property type="entry name" value="MscS_channel_2nd"/>
</dbReference>
<evidence type="ECO:0000256" key="2">
    <source>
        <dbReference type="ARBA" id="ARBA00022475"/>
    </source>
</evidence>
<name>A0ABX9KGI6_9FUSO</name>
<dbReference type="InterPro" id="IPR045275">
    <property type="entry name" value="MscS_archaea/bacteria_type"/>
</dbReference>
<keyword evidence="10" id="KW-1185">Reference proteome</keyword>
<gene>
    <name evidence="9" type="ORF">DYH56_09440</name>
</gene>
<dbReference type="InterPro" id="IPR023408">
    <property type="entry name" value="MscS_beta-dom_sf"/>
</dbReference>
<keyword evidence="3 7" id="KW-0812">Transmembrane</keyword>
<dbReference type="RefSeq" id="WP_114642616.1">
    <property type="nucleotide sequence ID" value="NZ_JAACIO010000016.1"/>
</dbReference>
<sequence>MEKINIDLNILIYPLLAVVFSFIVLFLTYKYLKKIAVKNSHIRVFSQLIIAAEIFFCVFLVILVLPVRDTFKGQILSFLGILLSATLALSSTTLLGNILAGIMLRGMGSLKIGDFIKTGDHFGRISEKGLFHIEIQTEYRNLITISNIFLIAKPIKVIHSSGTIISSEVSLGYDVSSDRIKTLLIEAAKNSGLEDPFVYILKLADFSILYRVNGLLPEVKYLISAHSQLNDQILKVLHRNSIEIVSPNFMNTRTVNDIRFISKEPLKDEVQDTEINPEDTVFEKANMAELLHENVNHLTDIKNEIEKIEKEMNSTPDKFREKMFQDRLIILKKEEAELNRDIEIKKEALNSEDK</sequence>
<comment type="caution">
    <text evidence="9">The sequence shown here is derived from an EMBL/GenBank/DDBJ whole genome shotgun (WGS) entry which is preliminary data.</text>
</comment>
<proteinExistence type="predicted"/>
<dbReference type="Proteomes" id="UP000263486">
    <property type="component" value="Unassembled WGS sequence"/>
</dbReference>